<dbReference type="Proteomes" id="UP000192923">
    <property type="component" value="Unassembled WGS sequence"/>
</dbReference>
<name>A0A1Y6CXW6_9GAMM</name>
<dbReference type="InterPro" id="IPR018765">
    <property type="entry name" value="DUF2341"/>
</dbReference>
<comment type="similarity">
    <text evidence="6">Belongs to the exbB/tolQ family.</text>
</comment>
<dbReference type="Pfam" id="PF13385">
    <property type="entry name" value="Laminin_G_3"/>
    <property type="match status" value="1"/>
</dbReference>
<keyword evidence="6" id="KW-0653">Protein transport</keyword>
<dbReference type="RefSeq" id="WP_085213104.1">
    <property type="nucleotide sequence ID" value="NZ_FXAM01000001.1"/>
</dbReference>
<dbReference type="SUPFAM" id="SSF49899">
    <property type="entry name" value="Concanavalin A-like lectins/glucanases"/>
    <property type="match status" value="1"/>
</dbReference>
<evidence type="ECO:0000256" key="7">
    <source>
        <dbReference type="SAM" id="Phobius"/>
    </source>
</evidence>
<keyword evidence="6" id="KW-0813">Transport</keyword>
<dbReference type="STRING" id="1760988.SAMN02949497_2482"/>
<evidence type="ECO:0000259" key="8">
    <source>
        <dbReference type="Pfam" id="PF01618"/>
    </source>
</evidence>
<dbReference type="PANTHER" id="PTHR30625:SF3">
    <property type="entry name" value="TOL-PAL SYSTEM PROTEIN TOLQ"/>
    <property type="match status" value="1"/>
</dbReference>
<reference evidence="10 11" key="1">
    <citation type="submission" date="2016-12" db="EMBL/GenBank/DDBJ databases">
        <authorList>
            <person name="Song W.-J."/>
            <person name="Kurnit D.M."/>
        </authorList>
    </citation>
    <scope>NUCLEOTIDE SEQUENCE [LARGE SCALE GENOMIC DNA]</scope>
    <source>
        <strain evidence="10 11">175</strain>
    </source>
</reference>
<evidence type="ECO:0000256" key="2">
    <source>
        <dbReference type="ARBA" id="ARBA00022475"/>
    </source>
</evidence>
<feature type="transmembrane region" description="Helical" evidence="7">
    <location>
        <begin position="535"/>
        <end position="557"/>
    </location>
</feature>
<dbReference type="AlphaFoldDB" id="A0A1Y6CXW6"/>
<keyword evidence="3 7" id="KW-0812">Transmembrane</keyword>
<keyword evidence="2" id="KW-1003">Cell membrane</keyword>
<sequence length="600" mass="64162">MTRKQLPLGLALLLIPALALGWWNEEWTSRRQLTVDASATGADIQNTLADFPLLIRLHGGNFGYFGELAEQGRDIRFLKDDKIALKHQVEKIDALNEMGLVWVKLPEVRGGVATDAVWFYYGNANAPDGSDSKGLYDVAQGLAYHFTEGETLPQDATAYATHAADSKAGIDPGGWIGAAAQFTGAGPITVNPAPQLAVDPAKGWTYSAWVKFDAPPATASLLEARDAANALELNLDGTALSARYQGIATPAAKLTPGRWQHIALVARPDQLELYVDGALAGSAAIKLAALNPSLAIGKGFTGLLDEVQIAATARPADWIKLSYRSQSPDFAVLAYGQDEANASEGGGHFRVIVQNVTLDGWVVIGLTGIMFVVAVLVMVVKGVVISRIAKDNRAFLARYHKLDAAHLSALDQEETEEEQDIGDSDLLTALIGKHDHFQSSTLYHLYHTGIRELKIFVGDADDQPVPPEAWNLLRVRLDSQVVRESQRLNSNMVLLTIAIAGGPFLGLLGTVMGVMITFATIAATGDVNINSIAPGIAAALLATVAGLAVAIPALFAYNYLLTRIKEITADMRVFTDEFLALLAMRVAVRQRGVGIGGDGI</sequence>
<comment type="subcellular location">
    <subcellularLocation>
        <location evidence="1">Cell membrane</location>
        <topology evidence="1">Multi-pass membrane protein</topology>
    </subcellularLocation>
    <subcellularLocation>
        <location evidence="6">Membrane</location>
        <topology evidence="6">Multi-pass membrane protein</topology>
    </subcellularLocation>
</comment>
<dbReference type="OrthoDB" id="175881at2"/>
<evidence type="ECO:0000259" key="9">
    <source>
        <dbReference type="Pfam" id="PF10102"/>
    </source>
</evidence>
<feature type="domain" description="DUF2341" evidence="9">
    <location>
        <begin position="72"/>
        <end position="135"/>
    </location>
</feature>
<dbReference type="InterPro" id="IPR050790">
    <property type="entry name" value="ExbB/TolQ_transport"/>
</dbReference>
<evidence type="ECO:0000256" key="3">
    <source>
        <dbReference type="ARBA" id="ARBA00022692"/>
    </source>
</evidence>
<keyword evidence="11" id="KW-1185">Reference proteome</keyword>
<evidence type="ECO:0000256" key="6">
    <source>
        <dbReference type="RuleBase" id="RU004057"/>
    </source>
</evidence>
<dbReference type="Gene3D" id="2.60.120.200">
    <property type="match status" value="1"/>
</dbReference>
<dbReference type="GO" id="GO:0005886">
    <property type="term" value="C:plasma membrane"/>
    <property type="evidence" value="ECO:0007669"/>
    <property type="project" value="UniProtKB-SubCell"/>
</dbReference>
<organism evidence="10 11">
    <name type="scientific">Methylomagnum ishizawai</name>
    <dbReference type="NCBI Taxonomy" id="1760988"/>
    <lineage>
        <taxon>Bacteria</taxon>
        <taxon>Pseudomonadati</taxon>
        <taxon>Pseudomonadota</taxon>
        <taxon>Gammaproteobacteria</taxon>
        <taxon>Methylococcales</taxon>
        <taxon>Methylococcaceae</taxon>
        <taxon>Methylomagnum</taxon>
    </lineage>
</organism>
<accession>A0A1Y6CXW6</accession>
<proteinExistence type="inferred from homology"/>
<dbReference type="Pfam" id="PF01618">
    <property type="entry name" value="MotA_ExbB"/>
    <property type="match status" value="1"/>
</dbReference>
<evidence type="ECO:0000313" key="10">
    <source>
        <dbReference type="EMBL" id="SMF95136.1"/>
    </source>
</evidence>
<keyword evidence="4 7" id="KW-1133">Transmembrane helix</keyword>
<evidence type="ECO:0000313" key="11">
    <source>
        <dbReference type="Proteomes" id="UP000192923"/>
    </source>
</evidence>
<feature type="domain" description="MotA/TolQ/ExbB proton channel" evidence="8">
    <location>
        <begin position="473"/>
        <end position="572"/>
    </location>
</feature>
<dbReference type="PANTHER" id="PTHR30625">
    <property type="entry name" value="PROTEIN TOLQ"/>
    <property type="match status" value="1"/>
</dbReference>
<evidence type="ECO:0000256" key="5">
    <source>
        <dbReference type="ARBA" id="ARBA00023136"/>
    </source>
</evidence>
<dbReference type="InterPro" id="IPR013320">
    <property type="entry name" value="ConA-like_dom_sf"/>
</dbReference>
<dbReference type="InterPro" id="IPR002898">
    <property type="entry name" value="MotA_ExbB_proton_chnl"/>
</dbReference>
<feature type="transmembrane region" description="Helical" evidence="7">
    <location>
        <begin position="360"/>
        <end position="384"/>
    </location>
</feature>
<feature type="transmembrane region" description="Helical" evidence="7">
    <location>
        <begin position="493"/>
        <end position="523"/>
    </location>
</feature>
<keyword evidence="5 7" id="KW-0472">Membrane</keyword>
<protein>
    <submittedName>
        <fullName evidence="10">Biopolymer transport protein ExbB</fullName>
    </submittedName>
</protein>
<gene>
    <name evidence="10" type="ORF">SAMN02949497_2482</name>
</gene>
<dbReference type="Pfam" id="PF10102">
    <property type="entry name" value="DUF2341"/>
    <property type="match status" value="1"/>
</dbReference>
<evidence type="ECO:0000256" key="4">
    <source>
        <dbReference type="ARBA" id="ARBA00022989"/>
    </source>
</evidence>
<dbReference type="GO" id="GO:0017038">
    <property type="term" value="P:protein import"/>
    <property type="evidence" value="ECO:0007669"/>
    <property type="project" value="TreeGrafter"/>
</dbReference>
<evidence type="ECO:0000256" key="1">
    <source>
        <dbReference type="ARBA" id="ARBA00004651"/>
    </source>
</evidence>
<dbReference type="EMBL" id="FXAM01000001">
    <property type="protein sequence ID" value="SMF95136.1"/>
    <property type="molecule type" value="Genomic_DNA"/>
</dbReference>